<evidence type="ECO:0000256" key="4">
    <source>
        <dbReference type="ARBA" id="ARBA00011575"/>
    </source>
</evidence>
<comment type="catalytic activity">
    <reaction evidence="14">
        <text>chorismate + L-glutamine = anthranilate + pyruvate + L-glutamate + H(+)</text>
        <dbReference type="Rhea" id="RHEA:21732"/>
        <dbReference type="ChEBI" id="CHEBI:15361"/>
        <dbReference type="ChEBI" id="CHEBI:15378"/>
        <dbReference type="ChEBI" id="CHEBI:16567"/>
        <dbReference type="ChEBI" id="CHEBI:29748"/>
        <dbReference type="ChEBI" id="CHEBI:29985"/>
        <dbReference type="ChEBI" id="CHEBI:58359"/>
        <dbReference type="EC" id="4.1.3.27"/>
    </reaction>
</comment>
<keyword evidence="7" id="KW-0028">Amino-acid biosynthesis</keyword>
<feature type="domain" description="Anthranilate synthase component I N-terminal" evidence="16">
    <location>
        <begin position="32"/>
        <end position="171"/>
    </location>
</feature>
<evidence type="ECO:0000256" key="5">
    <source>
        <dbReference type="ARBA" id="ARBA00012266"/>
    </source>
</evidence>
<evidence type="ECO:0000256" key="10">
    <source>
        <dbReference type="ARBA" id="ARBA00022842"/>
    </source>
</evidence>
<dbReference type="UniPathway" id="UPA00035">
    <property type="reaction ID" value="UER00040"/>
</dbReference>
<evidence type="ECO:0000256" key="11">
    <source>
        <dbReference type="ARBA" id="ARBA00023141"/>
    </source>
</evidence>
<evidence type="ECO:0000259" key="16">
    <source>
        <dbReference type="Pfam" id="PF04715"/>
    </source>
</evidence>
<evidence type="ECO:0000256" key="7">
    <source>
        <dbReference type="ARBA" id="ARBA00022605"/>
    </source>
</evidence>
<evidence type="ECO:0000259" key="15">
    <source>
        <dbReference type="Pfam" id="PF00425"/>
    </source>
</evidence>
<comment type="cofactor">
    <cofactor evidence="1">
        <name>Mg(2+)</name>
        <dbReference type="ChEBI" id="CHEBI:18420"/>
    </cofactor>
</comment>
<dbReference type="InterPro" id="IPR015890">
    <property type="entry name" value="Chorismate_C"/>
</dbReference>
<dbReference type="SUPFAM" id="SSF56322">
    <property type="entry name" value="ADC synthase"/>
    <property type="match status" value="1"/>
</dbReference>
<accession>A0A381RSD0</accession>
<dbReference type="PANTHER" id="PTHR11236:SF48">
    <property type="entry name" value="ISOCHORISMATE SYNTHASE MENF"/>
    <property type="match status" value="1"/>
</dbReference>
<evidence type="ECO:0000256" key="9">
    <source>
        <dbReference type="ARBA" id="ARBA00022822"/>
    </source>
</evidence>
<keyword evidence="9" id="KW-0822">Tryptophan biosynthesis</keyword>
<comment type="pathway">
    <text evidence="2">Amino-acid biosynthesis; L-tryptophan biosynthesis; L-tryptophan from chorismate: step 1/5.</text>
</comment>
<evidence type="ECO:0000256" key="13">
    <source>
        <dbReference type="ARBA" id="ARBA00025634"/>
    </source>
</evidence>
<dbReference type="InterPro" id="IPR019999">
    <property type="entry name" value="Anth_synth_I-like"/>
</dbReference>
<dbReference type="AlphaFoldDB" id="A0A381RSD0"/>
<evidence type="ECO:0000256" key="6">
    <source>
        <dbReference type="ARBA" id="ARBA00020653"/>
    </source>
</evidence>
<proteinExistence type="inferred from homology"/>
<dbReference type="InterPro" id="IPR005256">
    <property type="entry name" value="Anth_synth_I_PabB"/>
</dbReference>
<keyword evidence="11" id="KW-0057">Aromatic amino acid biosynthesis</keyword>
<organism evidence="17">
    <name type="scientific">marine metagenome</name>
    <dbReference type="NCBI Taxonomy" id="408172"/>
    <lineage>
        <taxon>unclassified sequences</taxon>
        <taxon>metagenomes</taxon>
        <taxon>ecological metagenomes</taxon>
    </lineage>
</organism>
<keyword evidence="12" id="KW-0456">Lyase</keyword>
<comment type="similarity">
    <text evidence="3">Belongs to the anthranilate synthase component I family.</text>
</comment>
<dbReference type="NCBIfam" id="TIGR00564">
    <property type="entry name" value="trpE_most"/>
    <property type="match status" value="1"/>
</dbReference>
<dbReference type="GO" id="GO:0004049">
    <property type="term" value="F:anthranilate synthase activity"/>
    <property type="evidence" value="ECO:0007669"/>
    <property type="project" value="UniProtKB-EC"/>
</dbReference>
<keyword evidence="8" id="KW-0479">Metal-binding</keyword>
<evidence type="ECO:0000256" key="3">
    <source>
        <dbReference type="ARBA" id="ARBA00009562"/>
    </source>
</evidence>
<dbReference type="InterPro" id="IPR005801">
    <property type="entry name" value="ADC_synthase"/>
</dbReference>
<keyword evidence="10" id="KW-0460">Magnesium</keyword>
<dbReference type="PRINTS" id="PR00095">
    <property type="entry name" value="ANTSNTHASEI"/>
</dbReference>
<reference evidence="17" key="1">
    <citation type="submission" date="2018-05" db="EMBL/GenBank/DDBJ databases">
        <authorList>
            <person name="Lanie J.A."/>
            <person name="Ng W.-L."/>
            <person name="Kazmierczak K.M."/>
            <person name="Andrzejewski T.M."/>
            <person name="Davidsen T.M."/>
            <person name="Wayne K.J."/>
            <person name="Tettelin H."/>
            <person name="Glass J.I."/>
            <person name="Rusch D."/>
            <person name="Podicherti R."/>
            <person name="Tsui H.-C.T."/>
            <person name="Winkler M.E."/>
        </authorList>
    </citation>
    <scope>NUCLEOTIDE SEQUENCE</scope>
</reference>
<evidence type="ECO:0000256" key="1">
    <source>
        <dbReference type="ARBA" id="ARBA00001946"/>
    </source>
</evidence>
<evidence type="ECO:0000256" key="8">
    <source>
        <dbReference type="ARBA" id="ARBA00022723"/>
    </source>
</evidence>
<gene>
    <name evidence="17" type="ORF">METZ01_LOCUS44637</name>
</gene>
<dbReference type="GO" id="GO:0000162">
    <property type="term" value="P:L-tryptophan biosynthetic process"/>
    <property type="evidence" value="ECO:0007669"/>
    <property type="project" value="UniProtKB-UniPathway"/>
</dbReference>
<dbReference type="GO" id="GO:0046872">
    <property type="term" value="F:metal ion binding"/>
    <property type="evidence" value="ECO:0007669"/>
    <property type="project" value="UniProtKB-KW"/>
</dbReference>
<dbReference type="Gene3D" id="3.60.120.10">
    <property type="entry name" value="Anthranilate synthase"/>
    <property type="match status" value="1"/>
</dbReference>
<dbReference type="EMBL" id="UINC01002004">
    <property type="protein sequence ID" value="SUZ91783.1"/>
    <property type="molecule type" value="Genomic_DNA"/>
</dbReference>
<sequence>MAQENSFPSFDNFKKYYNKKISQLVLRKISNDLETPLSAFLKIAIDRKNSFLYESVQDGEAKGRYSIIGLNPDKILKIKNKNTKIYFEGNLLKEYKDDPIKRIRNFIKESALAIPKNTPTICSGIFGYLGYEFVNNIENLPSASNDEMGLPDGILLRPSIVIIFDSITKEISICLHVRFEKNLSAVEAYKTAEKRINNIEDQLLNNKPKINLNFTQEKLEIPNSNKSKEDYFAMVRKAKEYIIAGDIFQVVPSQRFSVKFEPHPFLLYHSLRRINPSPYMYYIQLENFHVVGSSPETLVKVEKGKVIIKPIAGTSLKKKGKEQEVKKSLLSDPKERAEHLMLLDLGRNDVGRVSKIGSVNVKDSFTIQETSHLYHIASYVEGELKENEDQISALCAGFPAGTVSGAPKIRAMEIINELEENKRGLYAGAIGYFSSSGDMDTAITLRTAVIKDKIMYVQAGGGVVYDSKEDYEYNETLNKAQVIFSAAEDVLKNREKMINNNSLVGYFLE</sequence>
<name>A0A381RSD0_9ZZZZ</name>
<dbReference type="EC" id="4.1.3.27" evidence="5"/>
<dbReference type="Pfam" id="PF04715">
    <property type="entry name" value="Anth_synt_I_N"/>
    <property type="match status" value="1"/>
</dbReference>
<dbReference type="Pfam" id="PF00425">
    <property type="entry name" value="Chorismate_bind"/>
    <property type="match status" value="1"/>
</dbReference>
<feature type="domain" description="Chorismate-utilising enzyme C-terminal" evidence="15">
    <location>
        <begin position="228"/>
        <end position="479"/>
    </location>
</feature>
<protein>
    <recommendedName>
        <fullName evidence="6">Anthranilate synthase component 1</fullName>
        <ecNumber evidence="5">4.1.3.27</ecNumber>
    </recommendedName>
</protein>
<comment type="function">
    <text evidence="13">Part of a heterotetrameric complex that catalyzes the two-step biosynthesis of anthranilate, an intermediate in the biosynthesis of L-tryptophan. In the first step, the glutamine-binding beta subunit (TrpG) of anthranilate synthase (AS) provides the glutamine amidotransferase activity which generates ammonia as a substrate that, along with chorismate, is used in the second step, catalyzed by the large alpha subunit of AS (TrpE) to produce anthranilate. In the absence of TrpG, TrpE can synthesize anthranilate directly from chorismate and high concentrations of ammonia.</text>
</comment>
<evidence type="ECO:0000256" key="2">
    <source>
        <dbReference type="ARBA" id="ARBA00004873"/>
    </source>
</evidence>
<dbReference type="InterPro" id="IPR006805">
    <property type="entry name" value="Anth_synth_I_N"/>
</dbReference>
<evidence type="ECO:0000313" key="17">
    <source>
        <dbReference type="EMBL" id="SUZ91783.1"/>
    </source>
</evidence>
<evidence type="ECO:0000256" key="12">
    <source>
        <dbReference type="ARBA" id="ARBA00023239"/>
    </source>
</evidence>
<evidence type="ECO:0000256" key="14">
    <source>
        <dbReference type="ARBA" id="ARBA00047683"/>
    </source>
</evidence>
<comment type="subunit">
    <text evidence="4">Heterotetramer consisting of two non-identical subunits: a beta subunit (TrpG) and a large alpha subunit (TrpE).</text>
</comment>
<dbReference type="PANTHER" id="PTHR11236">
    <property type="entry name" value="AMINOBENZOATE/ANTHRANILATE SYNTHASE"/>
    <property type="match status" value="1"/>
</dbReference>